<proteinExistence type="predicted"/>
<accession>A0A0C3DQ86</accession>
<evidence type="ECO:0000313" key="2">
    <source>
        <dbReference type="Proteomes" id="UP000053989"/>
    </source>
</evidence>
<evidence type="ECO:0000313" key="1">
    <source>
        <dbReference type="EMBL" id="KIM58359.1"/>
    </source>
</evidence>
<dbReference type="Proteomes" id="UP000053989">
    <property type="component" value="Unassembled WGS sequence"/>
</dbReference>
<reference evidence="1 2" key="1">
    <citation type="submission" date="2014-04" db="EMBL/GenBank/DDBJ databases">
        <authorList>
            <consortium name="DOE Joint Genome Institute"/>
            <person name="Kuo A."/>
            <person name="Kohler A."/>
            <person name="Nagy L.G."/>
            <person name="Floudas D."/>
            <person name="Copeland A."/>
            <person name="Barry K.W."/>
            <person name="Cichocki N."/>
            <person name="Veneault-Fourrey C."/>
            <person name="LaButti K."/>
            <person name="Lindquist E.A."/>
            <person name="Lipzen A."/>
            <person name="Lundell T."/>
            <person name="Morin E."/>
            <person name="Murat C."/>
            <person name="Sun H."/>
            <person name="Tunlid A."/>
            <person name="Henrissat B."/>
            <person name="Grigoriev I.V."/>
            <person name="Hibbett D.S."/>
            <person name="Martin F."/>
            <person name="Nordberg H.P."/>
            <person name="Cantor M.N."/>
            <person name="Hua S.X."/>
        </authorList>
    </citation>
    <scope>NUCLEOTIDE SEQUENCE [LARGE SCALE GENOMIC DNA]</scope>
    <source>
        <strain evidence="1 2">Foug A</strain>
    </source>
</reference>
<keyword evidence="2" id="KW-1185">Reference proteome</keyword>
<dbReference type="HOGENOM" id="CLU_1125100_0_0_1"/>
<sequence>MQVNFLCAVFSSSVKWPVDDTRVSDVFCWIQAKAQYYNPTCRDFDLATAVLRAVCAFVTSARTLPGSIGTSGQQGDFNQDGEAMMTMMDPVANSSHYLQRGLVALQTYRNHSLHPSAIPTPYTPVFWQCTYCERRSKSAPLFGRLDEYRVGAWDRIGEHLRVGHNSGNFSQEWLVSYWEILSRFSGIQHRCRLAHLPSLSASCTRHGLHAARPPHFMKREAGDRPYSTESTIPLNFHINQSSRSTEI</sequence>
<organism evidence="1 2">
    <name type="scientific">Scleroderma citrinum Foug A</name>
    <dbReference type="NCBI Taxonomy" id="1036808"/>
    <lineage>
        <taxon>Eukaryota</taxon>
        <taxon>Fungi</taxon>
        <taxon>Dikarya</taxon>
        <taxon>Basidiomycota</taxon>
        <taxon>Agaricomycotina</taxon>
        <taxon>Agaricomycetes</taxon>
        <taxon>Agaricomycetidae</taxon>
        <taxon>Boletales</taxon>
        <taxon>Sclerodermatineae</taxon>
        <taxon>Sclerodermataceae</taxon>
        <taxon>Scleroderma</taxon>
    </lineage>
</organism>
<dbReference type="EMBL" id="KN822087">
    <property type="protein sequence ID" value="KIM58359.1"/>
    <property type="molecule type" value="Genomic_DNA"/>
</dbReference>
<gene>
    <name evidence="1" type="ORF">SCLCIDRAFT_10258</name>
</gene>
<reference evidence="2" key="2">
    <citation type="submission" date="2015-01" db="EMBL/GenBank/DDBJ databases">
        <title>Evolutionary Origins and Diversification of the Mycorrhizal Mutualists.</title>
        <authorList>
            <consortium name="DOE Joint Genome Institute"/>
            <consortium name="Mycorrhizal Genomics Consortium"/>
            <person name="Kohler A."/>
            <person name="Kuo A."/>
            <person name="Nagy L.G."/>
            <person name="Floudas D."/>
            <person name="Copeland A."/>
            <person name="Barry K.W."/>
            <person name="Cichocki N."/>
            <person name="Veneault-Fourrey C."/>
            <person name="LaButti K."/>
            <person name="Lindquist E.A."/>
            <person name="Lipzen A."/>
            <person name="Lundell T."/>
            <person name="Morin E."/>
            <person name="Murat C."/>
            <person name="Riley R."/>
            <person name="Ohm R."/>
            <person name="Sun H."/>
            <person name="Tunlid A."/>
            <person name="Henrissat B."/>
            <person name="Grigoriev I.V."/>
            <person name="Hibbett D.S."/>
            <person name="Martin F."/>
        </authorList>
    </citation>
    <scope>NUCLEOTIDE SEQUENCE [LARGE SCALE GENOMIC DNA]</scope>
    <source>
        <strain evidence="2">Foug A</strain>
    </source>
</reference>
<dbReference type="AlphaFoldDB" id="A0A0C3DQ86"/>
<dbReference type="InParanoid" id="A0A0C3DQ86"/>
<name>A0A0C3DQ86_9AGAM</name>
<protein>
    <submittedName>
        <fullName evidence="1">Uncharacterized protein</fullName>
    </submittedName>
</protein>